<accession>A0ABY7JWJ9</accession>
<dbReference type="InterPro" id="IPR027443">
    <property type="entry name" value="IPNS-like_sf"/>
</dbReference>
<feature type="domain" description="Fe2OG dioxygenase" evidence="4">
    <location>
        <begin position="141"/>
        <end position="242"/>
    </location>
</feature>
<keyword evidence="6" id="KW-1185">Reference proteome</keyword>
<dbReference type="PROSITE" id="PS51471">
    <property type="entry name" value="FE2OG_OXY"/>
    <property type="match status" value="1"/>
</dbReference>
<gene>
    <name evidence="5" type="ORF">M6B22_20710</name>
</gene>
<organism evidence="5 6">
    <name type="scientific">Jatrophihabitans cynanchi</name>
    <dbReference type="NCBI Taxonomy" id="2944128"/>
    <lineage>
        <taxon>Bacteria</taxon>
        <taxon>Bacillati</taxon>
        <taxon>Actinomycetota</taxon>
        <taxon>Actinomycetes</taxon>
        <taxon>Jatrophihabitantales</taxon>
        <taxon>Jatrophihabitantaceae</taxon>
        <taxon>Jatrophihabitans</taxon>
    </lineage>
</organism>
<evidence type="ECO:0000256" key="3">
    <source>
        <dbReference type="RuleBase" id="RU003682"/>
    </source>
</evidence>
<comment type="similarity">
    <text evidence="3">Belongs to the iron/ascorbate-dependent oxidoreductase family.</text>
</comment>
<dbReference type="InterPro" id="IPR050231">
    <property type="entry name" value="Iron_ascorbate_oxido_reductase"/>
</dbReference>
<dbReference type="InterPro" id="IPR005123">
    <property type="entry name" value="Oxoglu/Fe-dep_dioxygenase_dom"/>
</dbReference>
<keyword evidence="2" id="KW-0045">Antibiotic biosynthesis</keyword>
<evidence type="ECO:0000259" key="4">
    <source>
        <dbReference type="PROSITE" id="PS51471"/>
    </source>
</evidence>
<keyword evidence="3" id="KW-0408">Iron</keyword>
<evidence type="ECO:0000313" key="6">
    <source>
        <dbReference type="Proteomes" id="UP001164693"/>
    </source>
</evidence>
<proteinExistence type="inferred from homology"/>
<keyword evidence="3" id="KW-0560">Oxidoreductase</keyword>
<dbReference type="InterPro" id="IPR044861">
    <property type="entry name" value="IPNS-like_FE2OG_OXY"/>
</dbReference>
<dbReference type="RefSeq" id="WP_269443458.1">
    <property type="nucleotide sequence ID" value="NZ_CP097463.1"/>
</dbReference>
<keyword evidence="3" id="KW-0479">Metal-binding</keyword>
<comment type="pathway">
    <text evidence="1">Antibiotic biosynthesis.</text>
</comment>
<dbReference type="Pfam" id="PF03171">
    <property type="entry name" value="2OG-FeII_Oxy"/>
    <property type="match status" value="1"/>
</dbReference>
<dbReference type="Proteomes" id="UP001164693">
    <property type="component" value="Chromosome"/>
</dbReference>
<dbReference type="PANTHER" id="PTHR47990">
    <property type="entry name" value="2-OXOGLUTARATE (2OG) AND FE(II)-DEPENDENT OXYGENASE SUPERFAMILY PROTEIN-RELATED"/>
    <property type="match status" value="1"/>
</dbReference>
<dbReference type="Pfam" id="PF14226">
    <property type="entry name" value="DIOX_N"/>
    <property type="match status" value="1"/>
</dbReference>
<sequence>MTHTIDEVSSAVSAAARDILDNGYAVVKLSDLDAGRLQTAIGTAVEFFGRPDEEKIKHGSDDHNYGYRPFGIEYSITPERPDMNECFTLWSSRLDLIPNADDIGPLTDSFLRWRDSLAPLVGAILTEVARRFGATAPAFEKASYLQINYCLPTPLERDLLQDKHEDGHMVTVLHSNAPGLEIYAGGAADPSVTPILPGPDEIVIMPGSVLTALSGGAIEPLYHQVRNHGLDNRQSIMYFVNPEVELPLFAWVDSADGSRADIRAHVQNAPTMFGLPPVEAL</sequence>
<dbReference type="SUPFAM" id="SSF51197">
    <property type="entry name" value="Clavaminate synthase-like"/>
    <property type="match status" value="1"/>
</dbReference>
<protein>
    <recommendedName>
        <fullName evidence="4">Fe2OG dioxygenase domain-containing protein</fullName>
    </recommendedName>
</protein>
<evidence type="ECO:0000313" key="5">
    <source>
        <dbReference type="EMBL" id="WAX56921.1"/>
    </source>
</evidence>
<dbReference type="Gene3D" id="2.60.120.330">
    <property type="entry name" value="B-lactam Antibiotic, Isopenicillin N Synthase, Chain"/>
    <property type="match status" value="1"/>
</dbReference>
<evidence type="ECO:0000256" key="1">
    <source>
        <dbReference type="ARBA" id="ARBA00004792"/>
    </source>
</evidence>
<evidence type="ECO:0000256" key="2">
    <source>
        <dbReference type="ARBA" id="ARBA00023194"/>
    </source>
</evidence>
<dbReference type="EMBL" id="CP097463">
    <property type="protein sequence ID" value="WAX56921.1"/>
    <property type="molecule type" value="Genomic_DNA"/>
</dbReference>
<name>A0ABY7JWJ9_9ACTN</name>
<dbReference type="InterPro" id="IPR026992">
    <property type="entry name" value="DIOX_N"/>
</dbReference>
<reference evidence="5" key="1">
    <citation type="submission" date="2022-05" db="EMBL/GenBank/DDBJ databases">
        <title>Jatrophihabitans sp. SB3-54 whole genome sequence.</title>
        <authorList>
            <person name="Suh M.K."/>
            <person name="Eom M.K."/>
            <person name="Kim J.S."/>
            <person name="Kim H.S."/>
            <person name="Do H.E."/>
            <person name="Shin Y.K."/>
            <person name="Lee J.-S."/>
        </authorList>
    </citation>
    <scope>NUCLEOTIDE SEQUENCE</scope>
    <source>
        <strain evidence="5">SB3-54</strain>
    </source>
</reference>